<dbReference type="InterPro" id="IPR003018">
    <property type="entry name" value="GAF"/>
</dbReference>
<protein>
    <submittedName>
        <fullName evidence="6">Transcriptional regulator</fullName>
    </submittedName>
</protein>
<reference evidence="7" key="1">
    <citation type="journal article" date="2019" name="Int. J. Syst. Evol. Microbiol.">
        <title>The Global Catalogue of Microorganisms (GCM) 10K type strain sequencing project: providing services to taxonomists for standard genome sequencing and annotation.</title>
        <authorList>
            <consortium name="The Broad Institute Genomics Platform"/>
            <consortium name="The Broad Institute Genome Sequencing Center for Infectious Disease"/>
            <person name="Wu L."/>
            <person name="Ma J."/>
        </authorList>
    </citation>
    <scope>NUCLEOTIDE SEQUENCE [LARGE SCALE GENOMIC DNA]</scope>
    <source>
        <strain evidence="7">JCM 1365</strain>
    </source>
</reference>
<evidence type="ECO:0000256" key="3">
    <source>
        <dbReference type="ARBA" id="ARBA00023015"/>
    </source>
</evidence>
<dbReference type="PIRSF" id="PIRSF036625">
    <property type="entry name" value="GAF_ANTAR"/>
    <property type="match status" value="1"/>
</dbReference>
<organism evidence="6 7">
    <name type="scientific">Terrabacter tumescens</name>
    <dbReference type="NCBI Taxonomy" id="60443"/>
    <lineage>
        <taxon>Bacteria</taxon>
        <taxon>Bacillati</taxon>
        <taxon>Actinomycetota</taxon>
        <taxon>Actinomycetes</taxon>
        <taxon>Micrococcales</taxon>
        <taxon>Intrasporangiaceae</taxon>
        <taxon>Terrabacter</taxon>
    </lineage>
</organism>
<keyword evidence="4" id="KW-0804">Transcription</keyword>
<evidence type="ECO:0000256" key="1">
    <source>
        <dbReference type="ARBA" id="ARBA00022679"/>
    </source>
</evidence>
<evidence type="ECO:0000259" key="5">
    <source>
        <dbReference type="PROSITE" id="PS50921"/>
    </source>
</evidence>
<dbReference type="Gene3D" id="1.10.10.10">
    <property type="entry name" value="Winged helix-like DNA-binding domain superfamily/Winged helix DNA-binding domain"/>
    <property type="match status" value="1"/>
</dbReference>
<evidence type="ECO:0000313" key="7">
    <source>
        <dbReference type="Proteomes" id="UP000623461"/>
    </source>
</evidence>
<dbReference type="InterPro" id="IPR012074">
    <property type="entry name" value="GAF_ANTAR"/>
</dbReference>
<dbReference type="Proteomes" id="UP000623461">
    <property type="component" value="Unassembled WGS sequence"/>
</dbReference>
<dbReference type="InterPro" id="IPR011006">
    <property type="entry name" value="CheY-like_superfamily"/>
</dbReference>
<comment type="caution">
    <text evidence="6">The sequence shown here is derived from an EMBL/GenBank/DDBJ whole genome shotgun (WGS) entry which is preliminary data.</text>
</comment>
<dbReference type="InterPro" id="IPR036388">
    <property type="entry name" value="WH-like_DNA-bd_sf"/>
</dbReference>
<proteinExistence type="predicted"/>
<gene>
    <name evidence="6" type="ORF">GCM10009721_20210</name>
</gene>
<dbReference type="SMART" id="SM01012">
    <property type="entry name" value="ANTAR"/>
    <property type="match status" value="1"/>
</dbReference>
<keyword evidence="7" id="KW-1185">Reference proteome</keyword>
<keyword evidence="1" id="KW-0808">Transferase</keyword>
<dbReference type="SUPFAM" id="SSF55781">
    <property type="entry name" value="GAF domain-like"/>
    <property type="match status" value="1"/>
</dbReference>
<sequence length="247" mass="26875">MNDTTTGHDVADHLRRVAEDFERLGDELSSSPLPSPFEAVTKLAVERVPAARAASITTLKHDRFVTAATTDEVARQADAIQYALGSGPCIDAIVDQTIYQPKDLARDKRWPEYGRRVASELGLHSMLSYRMNLESTGVIAGMNLYAEDVDAFDDRDLAEGLLLTTHAAQAVTAAHFLDRANNLERALASNRDIGTATGVLMGQHKLTRDQAFDLLRIASQNTNRKLHDVALDVIDTGAVDVTPHTGA</sequence>
<keyword evidence="2" id="KW-0418">Kinase</keyword>
<evidence type="ECO:0000256" key="4">
    <source>
        <dbReference type="ARBA" id="ARBA00023163"/>
    </source>
</evidence>
<accession>A0ABQ2I078</accession>
<dbReference type="Pfam" id="PF13185">
    <property type="entry name" value="GAF_2"/>
    <property type="match status" value="1"/>
</dbReference>
<dbReference type="RefSeq" id="WP_081920365.1">
    <property type="nucleotide sequence ID" value="NZ_BMNZ01000003.1"/>
</dbReference>
<dbReference type="SUPFAM" id="SSF52172">
    <property type="entry name" value="CheY-like"/>
    <property type="match status" value="1"/>
</dbReference>
<keyword evidence="3" id="KW-0805">Transcription regulation</keyword>
<evidence type="ECO:0000256" key="2">
    <source>
        <dbReference type="ARBA" id="ARBA00022777"/>
    </source>
</evidence>
<dbReference type="EMBL" id="BMNZ01000003">
    <property type="protein sequence ID" value="GGM94014.1"/>
    <property type="molecule type" value="Genomic_DNA"/>
</dbReference>
<evidence type="ECO:0000313" key="6">
    <source>
        <dbReference type="EMBL" id="GGM94014.1"/>
    </source>
</evidence>
<dbReference type="PROSITE" id="PS50921">
    <property type="entry name" value="ANTAR"/>
    <property type="match status" value="1"/>
</dbReference>
<feature type="domain" description="ANTAR" evidence="5">
    <location>
        <begin position="173"/>
        <end position="234"/>
    </location>
</feature>
<dbReference type="InterPro" id="IPR005561">
    <property type="entry name" value="ANTAR"/>
</dbReference>
<dbReference type="Pfam" id="PF03861">
    <property type="entry name" value="ANTAR"/>
    <property type="match status" value="1"/>
</dbReference>
<dbReference type="InterPro" id="IPR029016">
    <property type="entry name" value="GAF-like_dom_sf"/>
</dbReference>
<dbReference type="Gene3D" id="3.30.450.40">
    <property type="match status" value="1"/>
</dbReference>
<name>A0ABQ2I078_9MICO</name>